<protein>
    <submittedName>
        <fullName evidence="2">Thioredoxin family protein</fullName>
    </submittedName>
</protein>
<feature type="chain" id="PRO_5045574392" evidence="1">
    <location>
        <begin position="21"/>
        <end position="172"/>
    </location>
</feature>
<keyword evidence="1" id="KW-0732">Signal</keyword>
<sequence>MKTTLFAFLLLLGGFSAALAQEPPKPAAPKIYNPQANAQQDIKNAVTKAAREGKHVLVQIGGNWCSWCIRFHQLVHSDTTLNRLLHDNYEMLLVNYSPENKNEETLAQLGYPQRFGFPVFVVLDGQGNRLHTQNSAYLEEGKGHSPKQVAEFFQQWSPKALDPKSYLPKKNQ</sequence>
<keyword evidence="3" id="KW-1185">Reference proteome</keyword>
<dbReference type="PANTHER" id="PTHR32234">
    <property type="entry name" value="THIOL:DISULFIDE INTERCHANGE PROTEIN DSBD"/>
    <property type="match status" value="1"/>
</dbReference>
<dbReference type="Pfam" id="PF13899">
    <property type="entry name" value="Thioredoxin_7"/>
    <property type="match status" value="1"/>
</dbReference>
<dbReference type="Proteomes" id="UP001596106">
    <property type="component" value="Unassembled WGS sequence"/>
</dbReference>
<feature type="signal peptide" evidence="1">
    <location>
        <begin position="1"/>
        <end position="20"/>
    </location>
</feature>
<accession>A0ABW0I9Y7</accession>
<dbReference type="Gene3D" id="3.40.30.10">
    <property type="entry name" value="Glutaredoxin"/>
    <property type="match status" value="1"/>
</dbReference>
<dbReference type="SUPFAM" id="SSF52833">
    <property type="entry name" value="Thioredoxin-like"/>
    <property type="match status" value="1"/>
</dbReference>
<reference evidence="3" key="1">
    <citation type="journal article" date="2019" name="Int. J. Syst. Evol. Microbiol.">
        <title>The Global Catalogue of Microorganisms (GCM) 10K type strain sequencing project: providing services to taxonomists for standard genome sequencing and annotation.</title>
        <authorList>
            <consortium name="The Broad Institute Genomics Platform"/>
            <consortium name="The Broad Institute Genome Sequencing Center for Infectious Disease"/>
            <person name="Wu L."/>
            <person name="Ma J."/>
        </authorList>
    </citation>
    <scope>NUCLEOTIDE SEQUENCE [LARGE SCALE GENOMIC DNA]</scope>
    <source>
        <strain evidence="3">CCUG 55250</strain>
    </source>
</reference>
<name>A0ABW0I9Y7_9BACT</name>
<dbReference type="InterPro" id="IPR036249">
    <property type="entry name" value="Thioredoxin-like_sf"/>
</dbReference>
<evidence type="ECO:0000313" key="3">
    <source>
        <dbReference type="Proteomes" id="UP001596106"/>
    </source>
</evidence>
<dbReference type="PANTHER" id="PTHR32234:SF0">
    <property type="entry name" value="THIOL:DISULFIDE INTERCHANGE PROTEIN DSBD"/>
    <property type="match status" value="1"/>
</dbReference>
<dbReference type="RefSeq" id="WP_379840812.1">
    <property type="nucleotide sequence ID" value="NZ_JBHSMA010000001.1"/>
</dbReference>
<evidence type="ECO:0000313" key="2">
    <source>
        <dbReference type="EMBL" id="MFC5408127.1"/>
    </source>
</evidence>
<dbReference type="EMBL" id="JBHSMA010000001">
    <property type="protein sequence ID" value="MFC5408127.1"/>
    <property type="molecule type" value="Genomic_DNA"/>
</dbReference>
<organism evidence="2 3">
    <name type="scientific">Larkinella bovis</name>
    <dbReference type="NCBI Taxonomy" id="683041"/>
    <lineage>
        <taxon>Bacteria</taxon>
        <taxon>Pseudomonadati</taxon>
        <taxon>Bacteroidota</taxon>
        <taxon>Cytophagia</taxon>
        <taxon>Cytophagales</taxon>
        <taxon>Spirosomataceae</taxon>
        <taxon>Larkinella</taxon>
    </lineage>
</organism>
<evidence type="ECO:0000256" key="1">
    <source>
        <dbReference type="SAM" id="SignalP"/>
    </source>
</evidence>
<proteinExistence type="predicted"/>
<comment type="caution">
    <text evidence="2">The sequence shown here is derived from an EMBL/GenBank/DDBJ whole genome shotgun (WGS) entry which is preliminary data.</text>
</comment>
<gene>
    <name evidence="2" type="ORF">ACFPMF_02310</name>
</gene>